<feature type="transmembrane region" description="Helical" evidence="6">
    <location>
        <begin position="405"/>
        <end position="425"/>
    </location>
</feature>
<evidence type="ECO:0000313" key="8">
    <source>
        <dbReference type="Proteomes" id="UP001221189"/>
    </source>
</evidence>
<feature type="transmembrane region" description="Helical" evidence="6">
    <location>
        <begin position="94"/>
        <end position="116"/>
    </location>
</feature>
<comment type="subcellular location">
    <subcellularLocation>
        <location evidence="1">Cell membrane</location>
        <topology evidence="1">Multi-pass membrane protein</topology>
    </subcellularLocation>
</comment>
<dbReference type="Proteomes" id="UP001221189">
    <property type="component" value="Unassembled WGS sequence"/>
</dbReference>
<feature type="transmembrane region" description="Helical" evidence="6">
    <location>
        <begin position="312"/>
        <end position="333"/>
    </location>
</feature>
<dbReference type="CDD" id="cd06173">
    <property type="entry name" value="MFS_MefA_like"/>
    <property type="match status" value="1"/>
</dbReference>
<feature type="transmembrane region" description="Helical" evidence="6">
    <location>
        <begin position="163"/>
        <end position="184"/>
    </location>
</feature>
<keyword evidence="8" id="KW-1185">Reference proteome</keyword>
<feature type="transmembrane region" description="Helical" evidence="6">
    <location>
        <begin position="252"/>
        <end position="271"/>
    </location>
</feature>
<reference evidence="7 8" key="1">
    <citation type="submission" date="2022-10" db="EMBL/GenBank/DDBJ databases">
        <title>Paucibacter sp. hw1 Genome sequencing.</title>
        <authorList>
            <person name="Park S."/>
        </authorList>
    </citation>
    <scope>NUCLEOTIDE SEQUENCE [LARGE SCALE GENOMIC DNA]</scope>
    <source>
        <strain evidence="8">hw1</strain>
    </source>
</reference>
<evidence type="ECO:0000313" key="7">
    <source>
        <dbReference type="EMBL" id="MDC8772619.1"/>
    </source>
</evidence>
<feature type="transmembrane region" description="Helical" evidence="6">
    <location>
        <begin position="32"/>
        <end position="55"/>
    </location>
</feature>
<organism evidence="7 8">
    <name type="scientific">Roseateles albus</name>
    <dbReference type="NCBI Taxonomy" id="2987525"/>
    <lineage>
        <taxon>Bacteria</taxon>
        <taxon>Pseudomonadati</taxon>
        <taxon>Pseudomonadota</taxon>
        <taxon>Betaproteobacteria</taxon>
        <taxon>Burkholderiales</taxon>
        <taxon>Sphaerotilaceae</taxon>
        <taxon>Roseateles</taxon>
    </lineage>
</organism>
<dbReference type="SUPFAM" id="SSF103473">
    <property type="entry name" value="MFS general substrate transporter"/>
    <property type="match status" value="1"/>
</dbReference>
<accession>A0ABT5KGN3</accession>
<keyword evidence="2" id="KW-1003">Cell membrane</keyword>
<dbReference type="PANTHER" id="PTHR23513">
    <property type="entry name" value="INTEGRAL MEMBRANE EFFLUX PROTEIN-RELATED"/>
    <property type="match status" value="1"/>
</dbReference>
<dbReference type="RefSeq" id="WP_273600813.1">
    <property type="nucleotide sequence ID" value="NZ_JAQQXT010000008.1"/>
</dbReference>
<evidence type="ECO:0000256" key="2">
    <source>
        <dbReference type="ARBA" id="ARBA00022475"/>
    </source>
</evidence>
<evidence type="ECO:0000256" key="5">
    <source>
        <dbReference type="ARBA" id="ARBA00023136"/>
    </source>
</evidence>
<evidence type="ECO:0000256" key="1">
    <source>
        <dbReference type="ARBA" id="ARBA00004651"/>
    </source>
</evidence>
<feature type="transmembrane region" description="Helical" evidence="6">
    <location>
        <begin position="196"/>
        <end position="215"/>
    </location>
</feature>
<keyword evidence="4 6" id="KW-1133">Transmembrane helix</keyword>
<keyword evidence="5 6" id="KW-0472">Membrane</keyword>
<evidence type="ECO:0000256" key="3">
    <source>
        <dbReference type="ARBA" id="ARBA00022692"/>
    </source>
</evidence>
<feature type="transmembrane region" description="Helical" evidence="6">
    <location>
        <begin position="122"/>
        <end position="142"/>
    </location>
</feature>
<dbReference type="PANTHER" id="PTHR23513:SF6">
    <property type="entry name" value="MAJOR FACILITATOR SUPERFAMILY ASSOCIATED DOMAIN-CONTAINING PROTEIN"/>
    <property type="match status" value="1"/>
</dbReference>
<evidence type="ECO:0000256" key="4">
    <source>
        <dbReference type="ARBA" id="ARBA00022989"/>
    </source>
</evidence>
<dbReference type="EMBL" id="JAQQXT010000008">
    <property type="protein sequence ID" value="MDC8772619.1"/>
    <property type="molecule type" value="Genomic_DNA"/>
</dbReference>
<feature type="transmembrane region" description="Helical" evidence="6">
    <location>
        <begin position="339"/>
        <end position="364"/>
    </location>
</feature>
<sequence>MKPAATAPARATATDAAKDARRALFANANFRWLLGGGALSMLGDQFTLIALPWLVLKLSNDPLELGLVLAIVGLPRALFILIGGAIVDRYSPKTVLMWTKLLNASLLGLLALLVWTSAVQLWMVYSLALAIGLVTAFSFPAGSSILPKTLPAEALQTANGTLMALRQLTALLGPLMAGLLIASFSEQAAGLANAQGLGLAFALDAASFAISAWTLSKVRPFESAQLADQQSVLGAVAEAMRLMWADRELRTLCLYFAAIAFFVGGPIQVALPVLASTQVAGGAAALGLLLAGHGVGSLIGMLVAGMRPTWRLGTLGLTVLAIDGVAGLVFLPFGHITAVWQGLALLAPLGALAGFVQVAVFTWMQKRVPPAMLGRAMSVFMFIFMGLAPLAAAAAGAALRLISPAALFTACGMALLLIVLLGLTVTPIRRINDRPAAGSGAGAALV</sequence>
<dbReference type="Gene3D" id="1.20.1250.20">
    <property type="entry name" value="MFS general substrate transporter like domains"/>
    <property type="match status" value="1"/>
</dbReference>
<feature type="transmembrane region" description="Helical" evidence="6">
    <location>
        <begin position="67"/>
        <end position="87"/>
    </location>
</feature>
<name>A0ABT5KGN3_9BURK</name>
<dbReference type="InterPro" id="IPR011701">
    <property type="entry name" value="MFS"/>
</dbReference>
<comment type="caution">
    <text evidence="7">The sequence shown here is derived from an EMBL/GenBank/DDBJ whole genome shotgun (WGS) entry which is preliminary data.</text>
</comment>
<feature type="transmembrane region" description="Helical" evidence="6">
    <location>
        <begin position="376"/>
        <end position="399"/>
    </location>
</feature>
<evidence type="ECO:0000256" key="6">
    <source>
        <dbReference type="SAM" id="Phobius"/>
    </source>
</evidence>
<keyword evidence="3 6" id="KW-0812">Transmembrane</keyword>
<dbReference type="InterPro" id="IPR036259">
    <property type="entry name" value="MFS_trans_sf"/>
</dbReference>
<proteinExistence type="predicted"/>
<protein>
    <submittedName>
        <fullName evidence="7">MFS transporter</fullName>
    </submittedName>
</protein>
<feature type="transmembrane region" description="Helical" evidence="6">
    <location>
        <begin position="283"/>
        <end position="305"/>
    </location>
</feature>
<gene>
    <name evidence="7" type="ORF">PRZ03_13630</name>
</gene>
<dbReference type="Pfam" id="PF07690">
    <property type="entry name" value="MFS_1"/>
    <property type="match status" value="1"/>
</dbReference>